<keyword evidence="2" id="KW-1185">Reference proteome</keyword>
<dbReference type="HOGENOM" id="CLU_1364681_0_0_11"/>
<dbReference type="eggNOG" id="ENOG50340AZ">
    <property type="taxonomic scope" value="Bacteria"/>
</dbReference>
<organism evidence="1 2">
    <name type="scientific">Intrasporangium calvum (strain ATCC 23552 / DSM 43043 / JCM 3097 / NBRC 12989 / NCIMB 10167 / NRRL B-3866 / 7 KIP)</name>
    <dbReference type="NCBI Taxonomy" id="710696"/>
    <lineage>
        <taxon>Bacteria</taxon>
        <taxon>Bacillati</taxon>
        <taxon>Actinomycetota</taxon>
        <taxon>Actinomycetes</taxon>
        <taxon>Micrococcales</taxon>
        <taxon>Intrasporangiaceae</taxon>
        <taxon>Intrasporangium</taxon>
    </lineage>
</organism>
<protein>
    <submittedName>
        <fullName evidence="1">Uncharacterized protein</fullName>
    </submittedName>
</protein>
<dbReference type="OrthoDB" id="4862889at2"/>
<gene>
    <name evidence="1" type="ordered locus">Intca_2842</name>
</gene>
<dbReference type="AlphaFoldDB" id="E6SA95"/>
<dbReference type="KEGG" id="ica:Intca_2842"/>
<dbReference type="EMBL" id="CP002343">
    <property type="protein sequence ID" value="ADU49343.1"/>
    <property type="molecule type" value="Genomic_DNA"/>
</dbReference>
<accession>E6SA95</accession>
<name>E6SA95_INTC7</name>
<evidence type="ECO:0000313" key="1">
    <source>
        <dbReference type="EMBL" id="ADU49343.1"/>
    </source>
</evidence>
<reference evidence="1 2" key="1">
    <citation type="journal article" date="2010" name="Stand. Genomic Sci.">
        <title>Complete genome sequence of Intrasporangium calvum type strain (7 KIP).</title>
        <authorList>
            <person name="Del Rio T.G."/>
            <person name="Chertkov O."/>
            <person name="Yasawong M."/>
            <person name="Lucas S."/>
            <person name="Deshpande S."/>
            <person name="Cheng J.F."/>
            <person name="Detter C."/>
            <person name="Tapia R."/>
            <person name="Han C."/>
            <person name="Goodwin L."/>
            <person name="Pitluck S."/>
            <person name="Liolios K."/>
            <person name="Ivanova N."/>
            <person name="Mavromatis K."/>
            <person name="Pati A."/>
            <person name="Chen A."/>
            <person name="Palaniappan K."/>
            <person name="Land M."/>
            <person name="Hauser L."/>
            <person name="Chang Y.J."/>
            <person name="Jeffries C.D."/>
            <person name="Rohde M."/>
            <person name="Pukall R."/>
            <person name="Sikorski J."/>
            <person name="Goker M."/>
            <person name="Woyke T."/>
            <person name="Bristow J."/>
            <person name="Eisen J.A."/>
            <person name="Markowitz V."/>
            <person name="Hugenholtz P."/>
            <person name="Kyrpides N.C."/>
            <person name="Klenk H.P."/>
            <person name="Lapidus A."/>
        </authorList>
    </citation>
    <scope>NUCLEOTIDE SEQUENCE [LARGE SCALE GENOMIC DNA]</scope>
    <source>
        <strain evidence="2">ATCC 23552 / DSM 43043 / JCM 3097 / NBRC 12989 / 7 KIP</strain>
    </source>
</reference>
<sequence>MDATQLGLFELPDLDQPGPSERSRCGRNRETWSLTTTAAVTVVDAGALLEAYARAEEDGVMINLPADPQTCEPQDSDGVARANEAFDALAWLIWPTDGLDELREAGAFRILSVESEAVAASIDRGKAAWTVTVKLTDVDQLRRLAVQANPAQAQLIAESLAVAWQNAADPFAPLHSIPGIRWQPGGVTLEQLPERTTKGR</sequence>
<evidence type="ECO:0000313" key="2">
    <source>
        <dbReference type="Proteomes" id="UP000008914"/>
    </source>
</evidence>
<dbReference type="RefSeq" id="WP_013493655.1">
    <property type="nucleotide sequence ID" value="NC_014830.1"/>
</dbReference>
<dbReference type="Proteomes" id="UP000008914">
    <property type="component" value="Chromosome"/>
</dbReference>
<proteinExistence type="predicted"/>